<evidence type="ECO:0000313" key="2">
    <source>
        <dbReference type="Proteomes" id="UP000054018"/>
    </source>
</evidence>
<reference evidence="2" key="2">
    <citation type="submission" date="2015-01" db="EMBL/GenBank/DDBJ databases">
        <title>Evolutionary Origins and Diversification of the Mycorrhizal Mutualists.</title>
        <authorList>
            <consortium name="DOE Joint Genome Institute"/>
            <consortium name="Mycorrhizal Genomics Consortium"/>
            <person name="Kohler A."/>
            <person name="Kuo A."/>
            <person name="Nagy L.G."/>
            <person name="Floudas D."/>
            <person name="Copeland A."/>
            <person name="Barry K.W."/>
            <person name="Cichocki N."/>
            <person name="Veneault-Fourrey C."/>
            <person name="LaButti K."/>
            <person name="Lindquist E.A."/>
            <person name="Lipzen A."/>
            <person name="Lundell T."/>
            <person name="Morin E."/>
            <person name="Murat C."/>
            <person name="Riley R."/>
            <person name="Ohm R."/>
            <person name="Sun H."/>
            <person name="Tunlid A."/>
            <person name="Henrissat B."/>
            <person name="Grigoriev I.V."/>
            <person name="Hibbett D.S."/>
            <person name="Martin F."/>
        </authorList>
    </citation>
    <scope>NUCLEOTIDE SEQUENCE [LARGE SCALE GENOMIC DNA]</scope>
    <source>
        <strain evidence="2">441</strain>
    </source>
</reference>
<dbReference type="AlphaFoldDB" id="A0A0C9YD26"/>
<proteinExistence type="predicted"/>
<gene>
    <name evidence="1" type="ORF">PISMIDRAFT_347532</name>
</gene>
<accession>A0A0C9YD26</accession>
<reference evidence="1 2" key="1">
    <citation type="submission" date="2014-04" db="EMBL/GenBank/DDBJ databases">
        <authorList>
            <consortium name="DOE Joint Genome Institute"/>
            <person name="Kuo A."/>
            <person name="Kohler A."/>
            <person name="Costa M.D."/>
            <person name="Nagy L.G."/>
            <person name="Floudas D."/>
            <person name="Copeland A."/>
            <person name="Barry K.W."/>
            <person name="Cichocki N."/>
            <person name="Veneault-Fourrey C."/>
            <person name="LaButti K."/>
            <person name="Lindquist E.A."/>
            <person name="Lipzen A."/>
            <person name="Lundell T."/>
            <person name="Morin E."/>
            <person name="Murat C."/>
            <person name="Sun H."/>
            <person name="Tunlid A."/>
            <person name="Henrissat B."/>
            <person name="Grigoriev I.V."/>
            <person name="Hibbett D.S."/>
            <person name="Martin F."/>
            <person name="Nordberg H.P."/>
            <person name="Cantor M.N."/>
            <person name="Hua S.X."/>
        </authorList>
    </citation>
    <scope>NUCLEOTIDE SEQUENCE [LARGE SCALE GENOMIC DNA]</scope>
    <source>
        <strain evidence="1 2">441</strain>
    </source>
</reference>
<evidence type="ECO:0000313" key="1">
    <source>
        <dbReference type="EMBL" id="KIK14581.1"/>
    </source>
</evidence>
<name>A0A0C9YD26_9AGAM</name>
<dbReference type="EMBL" id="KN833931">
    <property type="protein sequence ID" value="KIK14581.1"/>
    <property type="molecule type" value="Genomic_DNA"/>
</dbReference>
<dbReference type="HOGENOM" id="CLU_2813360_0_0_1"/>
<dbReference type="Proteomes" id="UP000054018">
    <property type="component" value="Unassembled WGS sequence"/>
</dbReference>
<sequence length="67" mass="7659">MGSVNPISPPFLSNTEVKHGILPLMLLVCLSKMPHRENLMFDALKPNFFFCKWKGNIKFCPRPQTTP</sequence>
<keyword evidence="2" id="KW-1185">Reference proteome</keyword>
<organism evidence="1 2">
    <name type="scientific">Pisolithus microcarpus 441</name>
    <dbReference type="NCBI Taxonomy" id="765257"/>
    <lineage>
        <taxon>Eukaryota</taxon>
        <taxon>Fungi</taxon>
        <taxon>Dikarya</taxon>
        <taxon>Basidiomycota</taxon>
        <taxon>Agaricomycotina</taxon>
        <taxon>Agaricomycetes</taxon>
        <taxon>Agaricomycetidae</taxon>
        <taxon>Boletales</taxon>
        <taxon>Sclerodermatineae</taxon>
        <taxon>Pisolithaceae</taxon>
        <taxon>Pisolithus</taxon>
    </lineage>
</organism>
<protein>
    <submittedName>
        <fullName evidence="1">Uncharacterized protein</fullName>
    </submittedName>
</protein>